<evidence type="ECO:0000313" key="1">
    <source>
        <dbReference type="EMBL" id="AHJ98966.1"/>
    </source>
</evidence>
<dbReference type="STRING" id="1227739.Hsw_3371"/>
<dbReference type="AlphaFoldDB" id="W8F8N7"/>
<keyword evidence="2" id="KW-1185">Reference proteome</keyword>
<evidence type="ECO:0000313" key="2">
    <source>
        <dbReference type="Proteomes" id="UP000019423"/>
    </source>
</evidence>
<protein>
    <submittedName>
        <fullName evidence="1">Uncharacterized protein</fullName>
    </submittedName>
</protein>
<dbReference type="HOGENOM" id="CLU_2034907_0_0_10"/>
<dbReference type="PATRIC" id="fig|1227739.3.peg.3534"/>
<dbReference type="EMBL" id="CP007145">
    <property type="protein sequence ID" value="AHJ98966.1"/>
    <property type="molecule type" value="Genomic_DNA"/>
</dbReference>
<name>W8F8N7_9BACT</name>
<reference evidence="1 2" key="1">
    <citation type="submission" date="2014-01" db="EMBL/GenBank/DDBJ databases">
        <title>Complete genome sequence of ionizing-radiation resistance bacterium Hymenobacter swuensis DY53.</title>
        <authorList>
            <person name="Jung J.-H."/>
            <person name="Jeong S.-W."/>
            <person name="Joe M.-H."/>
            <person name="Cho y.-j."/>
            <person name="Kim M.-K."/>
            <person name="Lim S.-Y."/>
        </authorList>
    </citation>
    <scope>NUCLEOTIDE SEQUENCE [LARGE SCALE GENOMIC DNA]</scope>
    <source>
        <strain evidence="1 2">DY53</strain>
    </source>
</reference>
<accession>W8F8N7</accession>
<dbReference type="KEGG" id="hsw:Hsw_3371"/>
<sequence length="121" mass="13661">MFQLKTTMHTTSLTASSGGAPTQDWVTMLEIQFRAQAEAEVPTRTYVQSPKQSADKKYDDRLHIRLGCGKTKAYELLKRFEEGKEGGLRHQRIGKKYIVTEQAVREYFGDSSLQTSSSRAA</sequence>
<gene>
    <name evidence="1" type="ORF">Hsw_3371</name>
</gene>
<organism evidence="1 2">
    <name type="scientific">Hymenobacter swuensis DY53</name>
    <dbReference type="NCBI Taxonomy" id="1227739"/>
    <lineage>
        <taxon>Bacteria</taxon>
        <taxon>Pseudomonadati</taxon>
        <taxon>Bacteroidota</taxon>
        <taxon>Cytophagia</taxon>
        <taxon>Cytophagales</taxon>
        <taxon>Hymenobacteraceae</taxon>
        <taxon>Hymenobacter</taxon>
    </lineage>
</organism>
<dbReference type="Proteomes" id="UP000019423">
    <property type="component" value="Chromosome"/>
</dbReference>
<proteinExistence type="predicted"/>